<name>A0ABQ3CBB7_9ACTN</name>
<accession>A0ABQ3CBB7</accession>
<sequence>MKITHGRTGRPCLLTPDRVDAIVKASAVGANTVLAAEAAGISRATLNRWIARGREAAEAREDGALPDPDDDAFVDLSRRVELARAKMATSALARVLQAGAGSLVLDERVRTYTDPDTGQQVEERQTHYLRADWRAAAWWLARVFPEHYGPNAKSWDQTLDEFAAQEFHGDRDRAEAAELAGLAERLRSVLGQDAPDSAPAELSAPHPSPAVVSDGQPRYP</sequence>
<feature type="region of interest" description="Disordered" evidence="1">
    <location>
        <begin position="190"/>
        <end position="220"/>
    </location>
</feature>
<comment type="caution">
    <text evidence="2">The sequence shown here is derived from an EMBL/GenBank/DDBJ whole genome shotgun (WGS) entry which is preliminary data.</text>
</comment>
<proteinExistence type="predicted"/>
<organism evidence="2 3">
    <name type="scientific">Streptomyces rubiginosohelvolus</name>
    <dbReference type="NCBI Taxonomy" id="67362"/>
    <lineage>
        <taxon>Bacteria</taxon>
        <taxon>Bacillati</taxon>
        <taxon>Actinomycetota</taxon>
        <taxon>Actinomycetes</taxon>
        <taxon>Kitasatosporales</taxon>
        <taxon>Streptomycetaceae</taxon>
        <taxon>Streptomyces</taxon>
    </lineage>
</organism>
<protein>
    <recommendedName>
        <fullName evidence="4">Helix-turn-helix domain-containing protein</fullName>
    </recommendedName>
</protein>
<keyword evidence="3" id="KW-1185">Reference proteome</keyword>
<reference evidence="3" key="1">
    <citation type="journal article" date="2019" name="Int. J. Syst. Evol. Microbiol.">
        <title>The Global Catalogue of Microorganisms (GCM) 10K type strain sequencing project: providing services to taxonomists for standard genome sequencing and annotation.</title>
        <authorList>
            <consortium name="The Broad Institute Genomics Platform"/>
            <consortium name="The Broad Institute Genome Sequencing Center for Infectious Disease"/>
            <person name="Wu L."/>
            <person name="Ma J."/>
        </authorList>
    </citation>
    <scope>NUCLEOTIDE SEQUENCE [LARGE SCALE GENOMIC DNA]</scope>
    <source>
        <strain evidence="3">JCM 4602</strain>
    </source>
</reference>
<gene>
    <name evidence="2" type="ORF">GCM10010328_66670</name>
</gene>
<evidence type="ECO:0000256" key="1">
    <source>
        <dbReference type="SAM" id="MobiDB-lite"/>
    </source>
</evidence>
<evidence type="ECO:0000313" key="2">
    <source>
        <dbReference type="EMBL" id="GGZ82940.1"/>
    </source>
</evidence>
<evidence type="ECO:0000313" key="3">
    <source>
        <dbReference type="Proteomes" id="UP000624183"/>
    </source>
</evidence>
<dbReference type="EMBL" id="BMUW01000029">
    <property type="protein sequence ID" value="GGZ82940.1"/>
    <property type="molecule type" value="Genomic_DNA"/>
</dbReference>
<evidence type="ECO:0008006" key="4">
    <source>
        <dbReference type="Google" id="ProtNLM"/>
    </source>
</evidence>
<dbReference type="Proteomes" id="UP000624183">
    <property type="component" value="Unassembled WGS sequence"/>
</dbReference>